<dbReference type="EMBL" id="CP018154">
    <property type="protein sequence ID" value="APG62917.1"/>
    <property type="molecule type" value="Genomic_DNA"/>
</dbReference>
<evidence type="ECO:0000259" key="2">
    <source>
        <dbReference type="Pfam" id="PF07007"/>
    </source>
</evidence>
<dbReference type="Proteomes" id="UP000242561">
    <property type="component" value="Chromosome"/>
</dbReference>
<accession>A0A1L3JCN5</accession>
<evidence type="ECO:0000313" key="4">
    <source>
        <dbReference type="Proteomes" id="UP000242561"/>
    </source>
</evidence>
<keyword evidence="1" id="KW-0732">Signal</keyword>
<evidence type="ECO:0000313" key="3">
    <source>
        <dbReference type="EMBL" id="APG62917.1"/>
    </source>
</evidence>
<dbReference type="AlphaFoldDB" id="A0A1L3JCN5"/>
<organism evidence="3 4">
    <name type="scientific">Sphingorhabdus lutea</name>
    <dbReference type="NCBI Taxonomy" id="1913578"/>
    <lineage>
        <taxon>Bacteria</taxon>
        <taxon>Pseudomonadati</taxon>
        <taxon>Pseudomonadota</taxon>
        <taxon>Alphaproteobacteria</taxon>
        <taxon>Sphingomonadales</taxon>
        <taxon>Sphingomonadaceae</taxon>
        <taxon>Sphingorhabdus</taxon>
    </lineage>
</organism>
<proteinExistence type="predicted"/>
<dbReference type="RefSeq" id="WP_072559569.1">
    <property type="nucleotide sequence ID" value="NZ_CP018154.1"/>
</dbReference>
<reference evidence="3 4" key="1">
    <citation type="submission" date="2016-11" db="EMBL/GenBank/DDBJ databases">
        <title>Sphingorhabdus sp. LPB0140, isolated from marine environment.</title>
        <authorList>
            <person name="Kim E."/>
            <person name="Yi H."/>
        </authorList>
    </citation>
    <scope>NUCLEOTIDE SEQUENCE [LARGE SCALE GENOMIC DNA]</scope>
    <source>
        <strain evidence="3 4">LPB0140</strain>
    </source>
</reference>
<gene>
    <name evidence="3" type="ORF">LPB140_09075</name>
</gene>
<dbReference type="OrthoDB" id="7340239at2"/>
<name>A0A1L3JCN5_9SPHN</name>
<dbReference type="STRING" id="1913578.LPB140_09075"/>
<dbReference type="Pfam" id="PF07007">
    <property type="entry name" value="LprI"/>
    <property type="match status" value="1"/>
</dbReference>
<feature type="domain" description="Lysozyme inhibitor LprI-like N-terminal" evidence="2">
    <location>
        <begin position="38"/>
        <end position="131"/>
    </location>
</feature>
<keyword evidence="4" id="KW-1185">Reference proteome</keyword>
<dbReference type="KEGG" id="sphl:LPB140_09075"/>
<sequence>MAISPLFLAFALFASADVSHSDQEIIGKNDPILAHCIETSRETSADYSQCYGAAIKRADDRLNIVYKNLMQNVGGKESEAGKDLLKEQRLWISFKQEACGLYWGSEFGSMHRSIIGPSCILNIVSSRVEQLEDMNSNFETEY</sequence>
<evidence type="ECO:0000256" key="1">
    <source>
        <dbReference type="SAM" id="SignalP"/>
    </source>
</evidence>
<protein>
    <recommendedName>
        <fullName evidence="2">Lysozyme inhibitor LprI-like N-terminal domain-containing protein</fullName>
    </recommendedName>
</protein>
<dbReference type="Gene3D" id="1.20.1270.180">
    <property type="match status" value="1"/>
</dbReference>
<dbReference type="InterPro" id="IPR009739">
    <property type="entry name" value="LprI-like_N"/>
</dbReference>
<feature type="signal peptide" evidence="1">
    <location>
        <begin position="1"/>
        <end position="16"/>
    </location>
</feature>
<feature type="chain" id="PRO_5012656623" description="Lysozyme inhibitor LprI-like N-terminal domain-containing protein" evidence="1">
    <location>
        <begin position="17"/>
        <end position="142"/>
    </location>
</feature>